<name>A0A6J1C132_MOMCH</name>
<organism evidence="11 12">
    <name type="scientific">Momordica charantia</name>
    <name type="common">Bitter gourd</name>
    <name type="synonym">Balsam pear</name>
    <dbReference type="NCBI Taxonomy" id="3673"/>
    <lineage>
        <taxon>Eukaryota</taxon>
        <taxon>Viridiplantae</taxon>
        <taxon>Streptophyta</taxon>
        <taxon>Embryophyta</taxon>
        <taxon>Tracheophyta</taxon>
        <taxon>Spermatophyta</taxon>
        <taxon>Magnoliopsida</taxon>
        <taxon>eudicotyledons</taxon>
        <taxon>Gunneridae</taxon>
        <taxon>Pentapetalae</taxon>
        <taxon>rosids</taxon>
        <taxon>fabids</taxon>
        <taxon>Cucurbitales</taxon>
        <taxon>Cucurbitaceae</taxon>
        <taxon>Momordiceae</taxon>
        <taxon>Momordica</taxon>
    </lineage>
</organism>
<dbReference type="KEGG" id="mcha:111006462"/>
<dbReference type="SUPFAM" id="SSF159501">
    <property type="entry name" value="EreA/ChaN-like"/>
    <property type="match status" value="1"/>
</dbReference>
<dbReference type="Proteomes" id="UP000504603">
    <property type="component" value="Unplaced"/>
</dbReference>
<dbReference type="PANTHER" id="PTHR31620">
    <property type="entry name" value="PROTEIN RETICULATA-RELATED 2, CHLOROPLASTIC-RELATED"/>
    <property type="match status" value="1"/>
</dbReference>
<feature type="domain" description="Haem-binding uptake Tiki superfamily ChaN" evidence="10">
    <location>
        <begin position="177"/>
        <end position="396"/>
    </location>
</feature>
<reference evidence="12" key="1">
    <citation type="submission" date="2025-08" db="UniProtKB">
        <authorList>
            <consortium name="RefSeq"/>
        </authorList>
    </citation>
    <scope>IDENTIFICATION</scope>
    <source>
        <strain evidence="12">OHB3-1</strain>
    </source>
</reference>
<gene>
    <name evidence="12" type="primary">LOC111006462</name>
</gene>
<evidence type="ECO:0000256" key="2">
    <source>
        <dbReference type="ARBA" id="ARBA00010793"/>
    </source>
</evidence>
<dbReference type="CDD" id="cd14727">
    <property type="entry name" value="ChanN-like"/>
    <property type="match status" value="1"/>
</dbReference>
<comment type="similarity">
    <text evidence="2">Belongs to the RETICULATA family.</text>
</comment>
<keyword evidence="4" id="KW-0934">Plastid</keyword>
<comment type="subcellular location">
    <subcellularLocation>
        <location evidence="1">Plastid</location>
        <location evidence="1">Chloroplast membrane</location>
        <topology evidence="1">Multi-pass membrane protein</topology>
    </subcellularLocation>
</comment>
<dbReference type="Gene3D" id="3.40.50.11550">
    <property type="match status" value="1"/>
</dbReference>
<evidence type="ECO:0000256" key="4">
    <source>
        <dbReference type="ARBA" id="ARBA00022640"/>
    </source>
</evidence>
<sequence>MKLHAHGGFTAGPVHASSTVRRPRSAAPETSLRQNSISESRVVRGISIGRKSCASFSIRRNSRASFSVHCRRDLQEDSECSDEVGRKSASPILSTRRAVLGVPLIAIGARFLQSAVVRAEEKSPESVTPVLEAVTSPSPLASPQASTVEKEEAITSRIYDATVIGEPLAVGKDKSKVWEKIMNARVVYLGEAEQVPIRDDKELELEIVKNLKRRCAESERILSLALEAFPSDLQEHLNQYIDKKIDGETLKSYTSYWPPQRWQEYEPLLSYCRENGVRIIACGTPLEVLRIVQAEGIRGLSKADRKVFAPPAGSGFISGFTAMSRRLADQNSPNQLIPFGPSSYLSAQARVVEEYAMSQIILKAMGDGGGTGMLVVVTGASHVTYGARGTGLPARISRKVPKKNQIVILLDPERQQMRREGEVPVADFLWYSAARPCSRNCFDRAEIARVMNAAGRKRDALPQDIQKGLDMGVVSPEVLQNFFDLEQYPLIAELTHRFQGFRERLLADPKFLHRLAIEEAISLTTTLLAQYERRKENFFLELDYVITDTLRGAVVDFFTVWLPAPTLAFLSTDDIDVSGSTDILQGLLGSIPDNAFQKNLAGKNWNLSHRVASVFFGGVKLASVGFISSIGAVASSNALFTIRKFLNPGLETKQRNKRSPILKTAVVYGCFLGTSANLRYQIIAGIVEHRLSDAFSSQILLVNMLSFVVRTLNSYWGTQQWIDLARFTGLQTRESPSYQVQESSNPVALGCNVTEEATQASTDELKNQ</sequence>
<keyword evidence="7" id="KW-1133">Transmembrane helix</keyword>
<dbReference type="AlphaFoldDB" id="A0A6J1C132"/>
<dbReference type="InterPro" id="IPR021825">
    <property type="entry name" value="RETICULATA-related"/>
</dbReference>
<evidence type="ECO:0000256" key="6">
    <source>
        <dbReference type="ARBA" id="ARBA00022946"/>
    </source>
</evidence>
<evidence type="ECO:0000313" key="12">
    <source>
        <dbReference type="RefSeq" id="XP_022134108.1"/>
    </source>
</evidence>
<feature type="region of interest" description="Disordered" evidence="9">
    <location>
        <begin position="1"/>
        <end position="36"/>
    </location>
</feature>
<proteinExistence type="inferred from homology"/>
<dbReference type="RefSeq" id="XP_022134108.1">
    <property type="nucleotide sequence ID" value="XM_022278416.1"/>
</dbReference>
<keyword evidence="5" id="KW-0812">Transmembrane</keyword>
<keyword evidence="6" id="KW-0809">Transit peptide</keyword>
<evidence type="ECO:0000256" key="5">
    <source>
        <dbReference type="ARBA" id="ARBA00022692"/>
    </source>
</evidence>
<accession>A0A6J1C132</accession>
<keyword evidence="3" id="KW-0150">Chloroplast</keyword>
<dbReference type="Pfam" id="PF04187">
    <property type="entry name" value="Cofac_haem_bdg"/>
    <property type="match status" value="1"/>
</dbReference>
<dbReference type="GO" id="GO:0031969">
    <property type="term" value="C:chloroplast membrane"/>
    <property type="evidence" value="ECO:0007669"/>
    <property type="project" value="UniProtKB-SubCell"/>
</dbReference>
<keyword evidence="8" id="KW-0472">Membrane</keyword>
<dbReference type="GeneID" id="111006462"/>
<dbReference type="InterPro" id="IPR007314">
    <property type="entry name" value="Cofac_haem-bd_dom"/>
</dbReference>
<keyword evidence="11" id="KW-1185">Reference proteome</keyword>
<evidence type="ECO:0000256" key="1">
    <source>
        <dbReference type="ARBA" id="ARBA00004508"/>
    </source>
</evidence>
<evidence type="ECO:0000259" key="10">
    <source>
        <dbReference type="Pfam" id="PF04187"/>
    </source>
</evidence>
<evidence type="ECO:0000256" key="9">
    <source>
        <dbReference type="SAM" id="MobiDB-lite"/>
    </source>
</evidence>
<evidence type="ECO:0000256" key="7">
    <source>
        <dbReference type="ARBA" id="ARBA00022989"/>
    </source>
</evidence>
<dbReference type="PANTHER" id="PTHR31620:SF2">
    <property type="entry name" value="PROTEIN RETICULATA-RELATED 5, CHLOROPLASTIC"/>
    <property type="match status" value="1"/>
</dbReference>
<evidence type="ECO:0000313" key="11">
    <source>
        <dbReference type="Proteomes" id="UP000504603"/>
    </source>
</evidence>
<evidence type="ECO:0000256" key="3">
    <source>
        <dbReference type="ARBA" id="ARBA00022528"/>
    </source>
</evidence>
<dbReference type="OrthoDB" id="205639at2759"/>
<dbReference type="Pfam" id="PF11891">
    <property type="entry name" value="RETICULATA-like"/>
    <property type="match status" value="1"/>
</dbReference>
<evidence type="ECO:0000256" key="8">
    <source>
        <dbReference type="ARBA" id="ARBA00023136"/>
    </source>
</evidence>
<protein>
    <submittedName>
        <fullName evidence="12">Protein RETICULATA-RELATED 5, chloroplastic</fullName>
    </submittedName>
</protein>